<dbReference type="AlphaFoldDB" id="A0A4R8TJL8"/>
<evidence type="ECO:0000313" key="1">
    <source>
        <dbReference type="EMBL" id="TEA18137.1"/>
    </source>
</evidence>
<dbReference type="Proteomes" id="UP000295604">
    <property type="component" value="Unassembled WGS sequence"/>
</dbReference>
<evidence type="ECO:0000313" key="2">
    <source>
        <dbReference type="Proteomes" id="UP000295604"/>
    </source>
</evidence>
<dbReference type="EMBL" id="QAPF01000071">
    <property type="protein sequence ID" value="TEA18137.1"/>
    <property type="molecule type" value="Genomic_DNA"/>
</dbReference>
<keyword evidence="2" id="KW-1185">Reference proteome</keyword>
<sequence length="377" mass="41578">MDVALSAFLLGAPDLPLVARSVSQRVPGMGGASSRPPPPPRVAQTLPSTTVWVRHLPPIISHTAREAIRSAVQLRNRYLAGDETSSGPRDVALVVEKIEALIDEAQDAAAVRDYVVLVIESTILCLTTDHGPPSDKLLQLARAVNPFLDLHVVETASEPGASSAGTTSLPPPFRQSDLASIDEPEKDLLMLLHYCNMANLKSSPDEAVAQLSAAARKYGDIKDLDLRKELLTETEIHIHWAVLYLTANISSSVAPFALSADSAAKLDFERNIQMGRLLTLCEMLLKDARSDQVCFLLMFLGRCAAAQEKPWWRSRMKQVLKGLKKTRSGRMQWHIHFAENNLRRVKQAEQDGAGRWLGRSSLMIDHEEFELNKVKGD</sequence>
<proteinExistence type="predicted"/>
<accession>A0A4R8TJL8</accession>
<reference evidence="1 2" key="1">
    <citation type="submission" date="2018-11" db="EMBL/GenBank/DDBJ databases">
        <title>Genome sequence and assembly of Colletotrichum sidae.</title>
        <authorList>
            <person name="Gan P."/>
            <person name="Shirasu K."/>
        </authorList>
    </citation>
    <scope>NUCLEOTIDE SEQUENCE [LARGE SCALE GENOMIC DNA]</scope>
    <source>
        <strain evidence="1 2">CBS 518.97</strain>
    </source>
</reference>
<gene>
    <name evidence="1" type="ORF">C8034_v011703</name>
</gene>
<protein>
    <submittedName>
        <fullName evidence="1">Uncharacterized protein</fullName>
    </submittedName>
</protein>
<comment type="caution">
    <text evidence="1">The sequence shown here is derived from an EMBL/GenBank/DDBJ whole genome shotgun (WGS) entry which is preliminary data.</text>
</comment>
<organism evidence="1 2">
    <name type="scientific">Colletotrichum sidae</name>
    <dbReference type="NCBI Taxonomy" id="1347389"/>
    <lineage>
        <taxon>Eukaryota</taxon>
        <taxon>Fungi</taxon>
        <taxon>Dikarya</taxon>
        <taxon>Ascomycota</taxon>
        <taxon>Pezizomycotina</taxon>
        <taxon>Sordariomycetes</taxon>
        <taxon>Hypocreomycetidae</taxon>
        <taxon>Glomerellales</taxon>
        <taxon>Glomerellaceae</taxon>
        <taxon>Colletotrichum</taxon>
        <taxon>Colletotrichum orbiculare species complex</taxon>
    </lineage>
</organism>
<name>A0A4R8TJL8_9PEZI</name>